<dbReference type="EMBL" id="CAUYUJ010016427">
    <property type="protein sequence ID" value="CAK0865216.1"/>
    <property type="molecule type" value="Genomic_DNA"/>
</dbReference>
<evidence type="ECO:0000313" key="1">
    <source>
        <dbReference type="EMBL" id="CAK0865216.1"/>
    </source>
</evidence>
<name>A0ABN9UY74_9DINO</name>
<keyword evidence="2" id="KW-1185">Reference proteome</keyword>
<protein>
    <submittedName>
        <fullName evidence="1">Uncharacterized protein</fullName>
    </submittedName>
</protein>
<dbReference type="Proteomes" id="UP001189429">
    <property type="component" value="Unassembled WGS sequence"/>
</dbReference>
<comment type="caution">
    <text evidence="1">The sequence shown here is derived from an EMBL/GenBank/DDBJ whole genome shotgun (WGS) entry which is preliminary data.</text>
</comment>
<reference evidence="1" key="1">
    <citation type="submission" date="2023-10" db="EMBL/GenBank/DDBJ databases">
        <authorList>
            <person name="Chen Y."/>
            <person name="Shah S."/>
            <person name="Dougan E. K."/>
            <person name="Thang M."/>
            <person name="Chan C."/>
        </authorList>
    </citation>
    <scope>NUCLEOTIDE SEQUENCE [LARGE SCALE GENOMIC DNA]</scope>
</reference>
<proteinExistence type="predicted"/>
<accession>A0ABN9UY74</accession>
<sequence>MRRRVLKNNRPYYRCFDAWVDFTRFTLAESDSECSIANTDSPDVPVTGAAAGAADLYPHCFDARSLELRRLPKGDAVVSDALSGESEPYVMPALARSPASASPPPLSPFFSARPIFPCISPEQRKHVTLGAHSSGSSRSE</sequence>
<evidence type="ECO:0000313" key="2">
    <source>
        <dbReference type="Proteomes" id="UP001189429"/>
    </source>
</evidence>
<organism evidence="1 2">
    <name type="scientific">Prorocentrum cordatum</name>
    <dbReference type="NCBI Taxonomy" id="2364126"/>
    <lineage>
        <taxon>Eukaryota</taxon>
        <taxon>Sar</taxon>
        <taxon>Alveolata</taxon>
        <taxon>Dinophyceae</taxon>
        <taxon>Prorocentrales</taxon>
        <taxon>Prorocentraceae</taxon>
        <taxon>Prorocentrum</taxon>
    </lineage>
</organism>
<gene>
    <name evidence="1" type="ORF">PCOR1329_LOCUS52797</name>
</gene>